<dbReference type="Proteomes" id="UP000594260">
    <property type="component" value="Unplaced"/>
</dbReference>
<evidence type="ECO:0000256" key="3">
    <source>
        <dbReference type="ARBA" id="ARBA00023157"/>
    </source>
</evidence>
<evidence type="ECO:0000313" key="10">
    <source>
        <dbReference type="Proteomes" id="UP000594260"/>
    </source>
</evidence>
<dbReference type="RefSeq" id="XP_022662447.1">
    <property type="nucleotide sequence ID" value="XM_022806712.1"/>
</dbReference>
<dbReference type="PANTHER" id="PTHR19325:SF560">
    <property type="entry name" value="SUSHI, VON WILLEBRAND FACTOR TYPE A, EGF AND PENTRAXIN DOMAIN-CONTAINING PROTEIN 1"/>
    <property type="match status" value="1"/>
</dbReference>
<evidence type="ECO:0000256" key="2">
    <source>
        <dbReference type="ARBA" id="ARBA00022737"/>
    </source>
</evidence>
<keyword evidence="2" id="KW-0677">Repeat</keyword>
<dbReference type="OrthoDB" id="6436184at2759"/>
<proteinExistence type="predicted"/>
<keyword evidence="10" id="KW-1185">Reference proteome</keyword>
<dbReference type="AlphaFoldDB" id="A0A7M7MAQ6"/>
<evidence type="ECO:0000259" key="8">
    <source>
        <dbReference type="PROSITE" id="PS50923"/>
    </source>
</evidence>
<dbReference type="SMART" id="SM00032">
    <property type="entry name" value="CCP"/>
    <property type="match status" value="3"/>
</dbReference>
<dbReference type="InterPro" id="IPR000436">
    <property type="entry name" value="Sushi_SCR_CCP_dom"/>
</dbReference>
<comment type="caution">
    <text evidence="5">Lacks conserved residue(s) required for the propagation of feature annotation.</text>
</comment>
<dbReference type="EnsemblMetazoa" id="XM_022806712">
    <property type="protein sequence ID" value="XP_022662447"/>
    <property type="gene ID" value="LOC111250852"/>
</dbReference>
<feature type="signal peptide" evidence="7">
    <location>
        <begin position="1"/>
        <end position="20"/>
    </location>
</feature>
<evidence type="ECO:0000256" key="4">
    <source>
        <dbReference type="ARBA" id="ARBA00023180"/>
    </source>
</evidence>
<accession>A0A7M7MAQ6</accession>
<sequence length="870" mass="97214">MVASVVLFVTLFAALGTTLAHESAGGVLRYHTEGLNPNYGPSYGHICNNTQCMRDKRHLMVQSPVLPLDDYERRQRVTVLHQQYISGQQYRPHLQSFAVRPPRPIHYPQHVLYTAQNGIEKQNILLPASVPSHSQALPVQSNHRKRNMRRSRKYHFGDTNGYSNNRLNENHISDVDADCCTAVFNAPSKHDHPRNRHESPAPVYDMSHSHVNYEYGVPGLSASLSYRVSPTSPPYSSRHAYAYAHHPTHQRPPGKPVGSRVPLSGPSLSRGRPVASSLQYQNPIKSDTVRVIRVNDTCIRCPRRQLARAPRNQSLARVPRPKLRFCSRPDDSVTNFPLMVLRGPRMGSFVKEGDYTIVFKTLVPLPAKTCKYTLQVYSLRCPPLPPTQNGSFECTNGHLWGSRCYLRCEPGFLLKGLTTGYKYLLNQPNVTAAFKCVKRKRQAVWKMPKFQPICTAFFAEATTQSPVIISAPPKKPPAVFPSASAVVGLPHSKRKVSCRWPKEPLNGWASCGQRGRWKKRLFVREHLPCFRGCNAGFEPSIPLNTNRKKNRISCVAGSWVGFQVFECENRQESILRKCREAAEGHQHVICKKVDNGIRCKVECPSGFVVPKRHRAEAELDCAAGDVTTHTWPTCQSAVAPLLVNGCQNQIVENATLPLAVEMPQYRPGRAEGGPVEIKCNLTTIQRYGEFSIFCTATDLQLDSESKCTFTVLSTASSCRPFKPGPHVVARCGMPSGLLAISLESFPVGANCEFTCDTGYTLPTSRLAETYTTCQMDGAWTVTDFDLCKPLANPVTKRKCENQTFVVERIPTGGIPLELPAYADSMGEELEPMCTHTYALDYGETIVSCDFDDYEIRTRSSCIFYVTVRKP</sequence>
<dbReference type="SUPFAM" id="SSF57535">
    <property type="entry name" value="Complement control module/SCR domain"/>
    <property type="match status" value="2"/>
</dbReference>
<evidence type="ECO:0000313" key="9">
    <source>
        <dbReference type="EnsemblMetazoa" id="XP_022662447"/>
    </source>
</evidence>
<dbReference type="KEGG" id="vde:111250852"/>
<evidence type="ECO:0000256" key="5">
    <source>
        <dbReference type="PROSITE-ProRule" id="PRU00302"/>
    </source>
</evidence>
<evidence type="ECO:0000256" key="7">
    <source>
        <dbReference type="SAM" id="SignalP"/>
    </source>
</evidence>
<dbReference type="InterPro" id="IPR035976">
    <property type="entry name" value="Sushi/SCR/CCP_sf"/>
</dbReference>
<feature type="domain" description="Sushi" evidence="8">
    <location>
        <begin position="729"/>
        <end position="789"/>
    </location>
</feature>
<dbReference type="InParanoid" id="A0A7M7MAQ6"/>
<dbReference type="PANTHER" id="PTHR19325">
    <property type="entry name" value="COMPLEMENT COMPONENT-RELATED SUSHI DOMAIN-CONTAINING"/>
    <property type="match status" value="1"/>
</dbReference>
<name>A0A7M7MAQ6_VARDE</name>
<keyword evidence="4" id="KW-0325">Glycoprotein</keyword>
<protein>
    <recommendedName>
        <fullName evidence="8">Sushi domain-containing protein</fullName>
    </recommendedName>
</protein>
<evidence type="ECO:0000256" key="6">
    <source>
        <dbReference type="SAM" id="MobiDB-lite"/>
    </source>
</evidence>
<dbReference type="PROSITE" id="PS50923">
    <property type="entry name" value="SUSHI"/>
    <property type="match status" value="1"/>
</dbReference>
<dbReference type="InterPro" id="IPR050350">
    <property type="entry name" value="Compl-Cell_Adhes-Reg"/>
</dbReference>
<feature type="chain" id="PRO_5029565851" description="Sushi domain-containing protein" evidence="7">
    <location>
        <begin position="21"/>
        <end position="870"/>
    </location>
</feature>
<keyword evidence="7" id="KW-0732">Signal</keyword>
<reference evidence="9" key="1">
    <citation type="submission" date="2021-01" db="UniProtKB">
        <authorList>
            <consortium name="EnsemblMetazoa"/>
        </authorList>
    </citation>
    <scope>IDENTIFICATION</scope>
</reference>
<keyword evidence="3" id="KW-1015">Disulfide bond</keyword>
<dbReference type="GeneID" id="111250852"/>
<feature type="region of interest" description="Disordered" evidence="6">
    <location>
        <begin position="245"/>
        <end position="276"/>
    </location>
</feature>
<dbReference type="Gene3D" id="2.10.70.10">
    <property type="entry name" value="Complement Module, domain 1"/>
    <property type="match status" value="2"/>
</dbReference>
<dbReference type="Pfam" id="PF00084">
    <property type="entry name" value="Sushi"/>
    <property type="match status" value="2"/>
</dbReference>
<dbReference type="CDD" id="cd00033">
    <property type="entry name" value="CCP"/>
    <property type="match status" value="2"/>
</dbReference>
<organism evidence="9 10">
    <name type="scientific">Varroa destructor</name>
    <name type="common">Honeybee mite</name>
    <dbReference type="NCBI Taxonomy" id="109461"/>
    <lineage>
        <taxon>Eukaryota</taxon>
        <taxon>Metazoa</taxon>
        <taxon>Ecdysozoa</taxon>
        <taxon>Arthropoda</taxon>
        <taxon>Chelicerata</taxon>
        <taxon>Arachnida</taxon>
        <taxon>Acari</taxon>
        <taxon>Parasitiformes</taxon>
        <taxon>Mesostigmata</taxon>
        <taxon>Gamasina</taxon>
        <taxon>Dermanyssoidea</taxon>
        <taxon>Varroidae</taxon>
        <taxon>Varroa</taxon>
    </lineage>
</organism>
<evidence type="ECO:0000256" key="1">
    <source>
        <dbReference type="ARBA" id="ARBA00022659"/>
    </source>
</evidence>
<keyword evidence="1 5" id="KW-0768">Sushi</keyword>